<protein>
    <submittedName>
        <fullName evidence="2">Uncharacterized protein</fullName>
    </submittedName>
</protein>
<accession>A0A226D6S7</accession>
<evidence type="ECO:0000256" key="1">
    <source>
        <dbReference type="ARBA" id="ARBA00038085"/>
    </source>
</evidence>
<sequence>MSPFFHRLILVSVATAVFFATVINGNVLYSYGKRFMTSPYPELNYAITKTWDNQSTTDNAEFQVKFQVVDEFYPHGRGLVVTFEGPYYNEPLISDTVPVDKPFLGLWNYEVVESFFLGNDDEYLEIELGPKGHYVLLLLKGPNNLITYQLPLTNYTAQCSTVSGRWLGQAYIPGEYFPCNVTRFNSFAIHKSEPHRVHMALYPVPQGKYEAADFHRLEAFEPISFGVELNPKCVMGSNSHPHHNLTGSLLPVEDIPEVVES</sequence>
<evidence type="ECO:0000313" key="2">
    <source>
        <dbReference type="EMBL" id="OXA40554.1"/>
    </source>
</evidence>
<reference evidence="2 3" key="1">
    <citation type="submission" date="2015-12" db="EMBL/GenBank/DDBJ databases">
        <title>The genome of Folsomia candida.</title>
        <authorList>
            <person name="Faddeeva A."/>
            <person name="Derks M.F."/>
            <person name="Anvar Y."/>
            <person name="Smit S."/>
            <person name="Van Straalen N."/>
            <person name="Roelofs D."/>
        </authorList>
    </citation>
    <scope>NUCLEOTIDE SEQUENCE [LARGE SCALE GENOMIC DNA]</scope>
    <source>
        <strain evidence="2 3">VU population</strain>
        <tissue evidence="2">Whole body</tissue>
    </source>
</reference>
<dbReference type="AlphaFoldDB" id="A0A226D6S7"/>
<comment type="caution">
    <text evidence="2">The sequence shown here is derived from an EMBL/GenBank/DDBJ whole genome shotgun (WGS) entry which is preliminary data.</text>
</comment>
<dbReference type="PANTHER" id="PTHR31475:SF5">
    <property type="entry name" value="UPF0462 PROTEIN C4ORF33 HOMOLOG"/>
    <property type="match status" value="1"/>
</dbReference>
<proteinExistence type="inferred from homology"/>
<dbReference type="OrthoDB" id="8250259at2759"/>
<name>A0A226D6S7_FOLCA</name>
<dbReference type="PANTHER" id="PTHR31475">
    <property type="entry name" value="UPF0462 PROTEIN"/>
    <property type="match status" value="1"/>
</dbReference>
<keyword evidence="3" id="KW-1185">Reference proteome</keyword>
<organism evidence="2 3">
    <name type="scientific">Folsomia candida</name>
    <name type="common">Springtail</name>
    <dbReference type="NCBI Taxonomy" id="158441"/>
    <lineage>
        <taxon>Eukaryota</taxon>
        <taxon>Metazoa</taxon>
        <taxon>Ecdysozoa</taxon>
        <taxon>Arthropoda</taxon>
        <taxon>Hexapoda</taxon>
        <taxon>Collembola</taxon>
        <taxon>Entomobryomorpha</taxon>
        <taxon>Isotomoidea</taxon>
        <taxon>Isotomidae</taxon>
        <taxon>Proisotominae</taxon>
        <taxon>Folsomia</taxon>
    </lineage>
</organism>
<evidence type="ECO:0000313" key="3">
    <source>
        <dbReference type="Proteomes" id="UP000198287"/>
    </source>
</evidence>
<dbReference type="EMBL" id="LNIX01000033">
    <property type="protein sequence ID" value="OXA40554.1"/>
    <property type="molecule type" value="Genomic_DNA"/>
</dbReference>
<dbReference type="Proteomes" id="UP000198287">
    <property type="component" value="Unassembled WGS sequence"/>
</dbReference>
<comment type="similarity">
    <text evidence="1">Belongs to the UPF0462 family.</text>
</comment>
<gene>
    <name evidence="2" type="ORF">Fcan01_24735</name>
</gene>
<dbReference type="Gene3D" id="2.60.40.1190">
    <property type="match status" value="1"/>
</dbReference>